<proteinExistence type="predicted"/>
<dbReference type="AlphaFoldDB" id="B3EQT6"/>
<dbReference type="eggNOG" id="ENOG50345Z5">
    <property type="taxonomic scope" value="Bacteria"/>
</dbReference>
<dbReference type="EMBL" id="CP001101">
    <property type="protein sequence ID" value="ACE04117.1"/>
    <property type="molecule type" value="Genomic_DNA"/>
</dbReference>
<dbReference type="OrthoDB" id="598517at2"/>
<sequence length="197" mass="21428">MSMTTVLLLIILILLVAVLVLMFTVWPARQRVEIEKAVSGLRREMAEHQGNSVRLIQTIRNDVEDAVQESLEREMGDFMRSGAHAPAPLRRSVVMQSSAGQDEVSSGFSANASDTPLSAWTGVSLEEEAEAQRQSRQLSLFMSQPALPASSASPHPVSEVSVPVSVVTSAEEMEKVHAVLHDDIPDMGDLPDIDDPD</sequence>
<accession>B3EQT6</accession>
<reference evidence="1" key="1">
    <citation type="submission" date="2008-06" db="EMBL/GenBank/DDBJ databases">
        <title>Complete sequence of Chlorobium phaeobacteroides BS1.</title>
        <authorList>
            <consortium name="US DOE Joint Genome Institute"/>
            <person name="Lucas S."/>
            <person name="Copeland A."/>
            <person name="Lapidus A."/>
            <person name="Glavina del Rio T."/>
            <person name="Dalin E."/>
            <person name="Tice H."/>
            <person name="Bruce D."/>
            <person name="Goodwin L."/>
            <person name="Pitluck S."/>
            <person name="Schmutz J."/>
            <person name="Larimer F."/>
            <person name="Land M."/>
            <person name="Hauser L."/>
            <person name="Kyrpides N."/>
            <person name="Ovchinnikova G."/>
            <person name="Li T."/>
            <person name="Liu Z."/>
            <person name="Zhao F."/>
            <person name="Overmann J."/>
            <person name="Bryant D.A."/>
            <person name="Richardson P."/>
        </authorList>
    </citation>
    <scope>NUCLEOTIDE SEQUENCE [LARGE SCALE GENOMIC DNA]</scope>
    <source>
        <strain evidence="1">BS1</strain>
    </source>
</reference>
<organism evidence="1">
    <name type="scientific">Chlorobium phaeobacteroides (strain BS1)</name>
    <dbReference type="NCBI Taxonomy" id="331678"/>
    <lineage>
        <taxon>Bacteria</taxon>
        <taxon>Pseudomonadati</taxon>
        <taxon>Chlorobiota</taxon>
        <taxon>Chlorobiia</taxon>
        <taxon>Chlorobiales</taxon>
        <taxon>Chlorobiaceae</taxon>
        <taxon>Chlorobium/Pelodictyon group</taxon>
        <taxon>Chlorobium</taxon>
    </lineage>
</organism>
<protein>
    <submittedName>
        <fullName evidence="1">Uncharacterized protein</fullName>
    </submittedName>
</protein>
<evidence type="ECO:0000313" key="1">
    <source>
        <dbReference type="EMBL" id="ACE04117.1"/>
    </source>
</evidence>
<gene>
    <name evidence="1" type="ordered locus">Cphamn1_1183</name>
</gene>
<dbReference type="KEGG" id="cpb:Cphamn1_1183"/>
<dbReference type="HOGENOM" id="CLU_1583583_0_0_10"/>
<name>B3EQT6_CHLPB</name>